<name>A0A699SS02_TANCI</name>
<proteinExistence type="predicted"/>
<comment type="caution">
    <text evidence="1">The sequence shown here is derived from an EMBL/GenBank/DDBJ whole genome shotgun (WGS) entry which is preliminary data.</text>
</comment>
<feature type="non-terminal residue" evidence="1">
    <location>
        <position position="1"/>
    </location>
</feature>
<dbReference type="EMBL" id="BKCJ011182437">
    <property type="protein sequence ID" value="GFD00061.1"/>
    <property type="molecule type" value="Genomic_DNA"/>
</dbReference>
<dbReference type="AlphaFoldDB" id="A0A699SS02"/>
<sequence>QLSKEKSTVSVLLEEKKKLKSDFKTCEDNVSKSISIRNEDLSDDTTPSVARKFLNEEADSSLAKHKHLELEIGRLLKAVVSQDFISVVQNTSVVDTPDLQTELERTK</sequence>
<reference evidence="1" key="1">
    <citation type="journal article" date="2019" name="Sci. Rep.">
        <title>Draft genome of Tanacetum cinerariifolium, the natural source of mosquito coil.</title>
        <authorList>
            <person name="Yamashiro T."/>
            <person name="Shiraishi A."/>
            <person name="Satake H."/>
            <person name="Nakayama K."/>
        </authorList>
    </citation>
    <scope>NUCLEOTIDE SEQUENCE</scope>
</reference>
<gene>
    <name evidence="1" type="ORF">Tci_872030</name>
</gene>
<accession>A0A699SS02</accession>
<organism evidence="1">
    <name type="scientific">Tanacetum cinerariifolium</name>
    <name type="common">Dalmatian daisy</name>
    <name type="synonym">Chrysanthemum cinerariifolium</name>
    <dbReference type="NCBI Taxonomy" id="118510"/>
    <lineage>
        <taxon>Eukaryota</taxon>
        <taxon>Viridiplantae</taxon>
        <taxon>Streptophyta</taxon>
        <taxon>Embryophyta</taxon>
        <taxon>Tracheophyta</taxon>
        <taxon>Spermatophyta</taxon>
        <taxon>Magnoliopsida</taxon>
        <taxon>eudicotyledons</taxon>
        <taxon>Gunneridae</taxon>
        <taxon>Pentapetalae</taxon>
        <taxon>asterids</taxon>
        <taxon>campanulids</taxon>
        <taxon>Asterales</taxon>
        <taxon>Asteraceae</taxon>
        <taxon>Asteroideae</taxon>
        <taxon>Anthemideae</taxon>
        <taxon>Anthemidinae</taxon>
        <taxon>Tanacetum</taxon>
    </lineage>
</organism>
<evidence type="ECO:0000313" key="1">
    <source>
        <dbReference type="EMBL" id="GFD00061.1"/>
    </source>
</evidence>
<protein>
    <submittedName>
        <fullName evidence="1">Uncharacterized protein</fullName>
    </submittedName>
</protein>